<feature type="transmembrane region" description="Helical" evidence="8">
    <location>
        <begin position="74"/>
        <end position="93"/>
    </location>
</feature>
<accession>A0A2Z4MIW9</accession>
<keyword evidence="7" id="KW-0808">Transferase</keyword>
<evidence type="ECO:0000256" key="2">
    <source>
        <dbReference type="ARBA" id="ARBA00010323"/>
    </source>
</evidence>
<proteinExistence type="inferred from homology"/>
<sequence>MVFSSLIFLFQFLPAVLLVYYVSPNKLRNAVLFAASLIFYAWGEPVYIIIMIFTTVFDYINGLVIDKYSHRKPIARAVLFGSICGSLAILGFFKYAGFVVSNVNDLFGLHIQVADLPLPVGISFYTFQTMSYVVDVYLGKVPAQRNIVAFGTYVTMFPQLVAGPIVKYGDIAEQLVSRKVTLERFGEGAEWFIRGLAKKVLLANNIGLLWTNVKSTPMEDLTVLSAWLGILAFTFQIYFDFSGYSDMARGLGKMFGFEFPENFKYPYISRSVTEFWRRWHISLGSWFREYVYIPLGGNRMGLGKQFRNLLIVWFLTGLWHGASWNFIVWGLYFGCFVVLEKLFLLKWLKHWPSWAGHLYTLLIVVVGWVFFEFEHLPSAWMFIGAMFGFGAHEWVDRQALYDLTTYGGLLVLLALCATPLPGKVLEQMKARWNSVGMIAALAFSIISLVLSSAYLVFEDYNPFLYFRF</sequence>
<dbReference type="PANTHER" id="PTHR13285">
    <property type="entry name" value="ACYLTRANSFERASE"/>
    <property type="match status" value="1"/>
</dbReference>
<feature type="transmembrane region" description="Helical" evidence="8">
    <location>
        <begin position="434"/>
        <end position="457"/>
    </location>
</feature>
<dbReference type="InterPro" id="IPR051085">
    <property type="entry name" value="MB_O-acyltransferase"/>
</dbReference>
<evidence type="ECO:0000256" key="3">
    <source>
        <dbReference type="ARBA" id="ARBA00022475"/>
    </source>
</evidence>
<keyword evidence="4 8" id="KW-0812">Transmembrane</keyword>
<evidence type="ECO:0000256" key="6">
    <source>
        <dbReference type="ARBA" id="ARBA00023136"/>
    </source>
</evidence>
<dbReference type="PANTHER" id="PTHR13285:SF18">
    <property type="entry name" value="PROTEIN-CYSTEINE N-PALMITOYLTRANSFERASE RASP"/>
    <property type="match status" value="1"/>
</dbReference>
<organism evidence="9 10">
    <name type="scientific">Brevibacillus brevis</name>
    <name type="common">Bacillus brevis</name>
    <dbReference type="NCBI Taxonomy" id="1393"/>
    <lineage>
        <taxon>Bacteria</taxon>
        <taxon>Bacillati</taxon>
        <taxon>Bacillota</taxon>
        <taxon>Bacilli</taxon>
        <taxon>Bacillales</taxon>
        <taxon>Paenibacillaceae</taxon>
        <taxon>Brevibacillus</taxon>
    </lineage>
</organism>
<evidence type="ECO:0000256" key="5">
    <source>
        <dbReference type="ARBA" id="ARBA00022989"/>
    </source>
</evidence>
<dbReference type="GO" id="GO:0016746">
    <property type="term" value="F:acyltransferase activity"/>
    <property type="evidence" value="ECO:0007669"/>
    <property type="project" value="UniProtKB-KW"/>
</dbReference>
<dbReference type="InterPro" id="IPR024194">
    <property type="entry name" value="Ac/AlaTfrase_AlgI/DltB"/>
</dbReference>
<name>A0A2Z4MIW9_BREBE</name>
<dbReference type="PIRSF" id="PIRSF016636">
    <property type="entry name" value="AlgI_DltB"/>
    <property type="match status" value="1"/>
</dbReference>
<feature type="transmembrane region" description="Helical" evidence="8">
    <location>
        <begin position="221"/>
        <end position="239"/>
    </location>
</feature>
<dbReference type="Pfam" id="PF03062">
    <property type="entry name" value="MBOAT"/>
    <property type="match status" value="1"/>
</dbReference>
<evidence type="ECO:0000256" key="8">
    <source>
        <dbReference type="SAM" id="Phobius"/>
    </source>
</evidence>
<keyword evidence="3 7" id="KW-1003">Cell membrane</keyword>
<keyword evidence="5 8" id="KW-1133">Transmembrane helix</keyword>
<comment type="similarity">
    <text evidence="2 7">Belongs to the membrane-bound acyltransferase family.</text>
</comment>
<comment type="subcellular location">
    <subcellularLocation>
        <location evidence="1">Cell membrane</location>
        <topology evidence="1">Multi-pass membrane protein</topology>
    </subcellularLocation>
</comment>
<feature type="transmembrane region" description="Helical" evidence="8">
    <location>
        <begin position="6"/>
        <end position="23"/>
    </location>
</feature>
<protein>
    <submittedName>
        <fullName evidence="9">MBOAT family protein</fullName>
    </submittedName>
</protein>
<dbReference type="AlphaFoldDB" id="A0A2Z4MIW9"/>
<evidence type="ECO:0000256" key="4">
    <source>
        <dbReference type="ARBA" id="ARBA00022692"/>
    </source>
</evidence>
<dbReference type="GO" id="GO:0005886">
    <property type="term" value="C:plasma membrane"/>
    <property type="evidence" value="ECO:0007669"/>
    <property type="project" value="UniProtKB-SubCell"/>
</dbReference>
<dbReference type="Proteomes" id="UP000036061">
    <property type="component" value="Chromosome"/>
</dbReference>
<feature type="transmembrane region" description="Helical" evidence="8">
    <location>
        <begin position="403"/>
        <end position="422"/>
    </location>
</feature>
<dbReference type="GO" id="GO:0042121">
    <property type="term" value="P:alginic acid biosynthetic process"/>
    <property type="evidence" value="ECO:0007669"/>
    <property type="project" value="InterPro"/>
</dbReference>
<gene>
    <name evidence="9" type="ORF">AB432_016050</name>
</gene>
<feature type="transmembrane region" description="Helical" evidence="8">
    <location>
        <begin position="351"/>
        <end position="371"/>
    </location>
</feature>
<dbReference type="RefSeq" id="WP_048033136.1">
    <property type="nucleotide sequence ID" value="NZ_CP030117.1"/>
</dbReference>
<keyword evidence="7" id="KW-0012">Acyltransferase</keyword>
<reference evidence="9 10" key="1">
    <citation type="journal article" date="2015" name="Genome Announc.">
        <title>Draft Genome Sequence of Brevibacillus brevis DZQ7, a Plant Growth-Promoting Rhizobacterium with Broad-Spectrum Antimicrobial Activity.</title>
        <authorList>
            <person name="Hou Q."/>
            <person name="Wang C."/>
            <person name="Hou X."/>
            <person name="Xia Z."/>
            <person name="Ye J."/>
            <person name="Liu K."/>
            <person name="Liu H."/>
            <person name="Wang J."/>
            <person name="Guo H."/>
            <person name="Yu X."/>
            <person name="Yang Y."/>
            <person name="Du B."/>
            <person name="Ding Y."/>
        </authorList>
    </citation>
    <scope>NUCLEOTIDE SEQUENCE [LARGE SCALE GENOMIC DNA]</scope>
    <source>
        <strain evidence="9 10">DZQ7</strain>
    </source>
</reference>
<evidence type="ECO:0000256" key="7">
    <source>
        <dbReference type="PIRNR" id="PIRNR016636"/>
    </source>
</evidence>
<dbReference type="InterPro" id="IPR004299">
    <property type="entry name" value="MBOAT_fam"/>
</dbReference>
<evidence type="ECO:0000256" key="1">
    <source>
        <dbReference type="ARBA" id="ARBA00004651"/>
    </source>
</evidence>
<keyword evidence="6 7" id="KW-0472">Membrane</keyword>
<dbReference type="PIRSF" id="PIRSF500217">
    <property type="entry name" value="AlgI"/>
    <property type="match status" value="1"/>
</dbReference>
<evidence type="ECO:0000313" key="9">
    <source>
        <dbReference type="EMBL" id="AWX56455.1"/>
    </source>
</evidence>
<dbReference type="EMBL" id="CP030117">
    <property type="protein sequence ID" value="AWX56455.1"/>
    <property type="molecule type" value="Genomic_DNA"/>
</dbReference>
<evidence type="ECO:0000313" key="10">
    <source>
        <dbReference type="Proteomes" id="UP000036061"/>
    </source>
</evidence>
<dbReference type="InterPro" id="IPR028362">
    <property type="entry name" value="AlgI"/>
</dbReference>
<feature type="transmembrane region" description="Helical" evidence="8">
    <location>
        <begin position="310"/>
        <end position="339"/>
    </location>
</feature>